<dbReference type="AlphaFoldDB" id="A0AAJ0GX58"/>
<organism evidence="1 2">
    <name type="scientific">Chaetomium strumarium</name>
    <dbReference type="NCBI Taxonomy" id="1170767"/>
    <lineage>
        <taxon>Eukaryota</taxon>
        <taxon>Fungi</taxon>
        <taxon>Dikarya</taxon>
        <taxon>Ascomycota</taxon>
        <taxon>Pezizomycotina</taxon>
        <taxon>Sordariomycetes</taxon>
        <taxon>Sordariomycetidae</taxon>
        <taxon>Sordariales</taxon>
        <taxon>Chaetomiaceae</taxon>
        <taxon>Chaetomium</taxon>
    </lineage>
</organism>
<protein>
    <submittedName>
        <fullName evidence="1">Uncharacterized protein</fullName>
    </submittedName>
</protein>
<accession>A0AAJ0GX58</accession>
<dbReference type="RefSeq" id="XP_062723558.1">
    <property type="nucleotide sequence ID" value="XM_062867347.1"/>
</dbReference>
<evidence type="ECO:0000313" key="1">
    <source>
        <dbReference type="EMBL" id="KAK3307778.1"/>
    </source>
</evidence>
<name>A0AAJ0GX58_9PEZI</name>
<keyword evidence="2" id="KW-1185">Reference proteome</keyword>
<comment type="caution">
    <text evidence="1">The sequence shown here is derived from an EMBL/GenBank/DDBJ whole genome shotgun (WGS) entry which is preliminary data.</text>
</comment>
<proteinExistence type="predicted"/>
<sequence length="72" mass="7792">MPGIPLPAVLSQLWFDTSYNSGACARVFFSGLELLVCQIAINTVDNAFSAGMDLAALFSNYSNIRRGAYIDL</sequence>
<reference evidence="1" key="1">
    <citation type="journal article" date="2023" name="Mol. Phylogenet. Evol.">
        <title>Genome-scale phylogeny and comparative genomics of the fungal order Sordariales.</title>
        <authorList>
            <person name="Hensen N."/>
            <person name="Bonometti L."/>
            <person name="Westerberg I."/>
            <person name="Brannstrom I.O."/>
            <person name="Guillou S."/>
            <person name="Cros-Aarteil S."/>
            <person name="Calhoun S."/>
            <person name="Haridas S."/>
            <person name="Kuo A."/>
            <person name="Mondo S."/>
            <person name="Pangilinan J."/>
            <person name="Riley R."/>
            <person name="LaButti K."/>
            <person name="Andreopoulos B."/>
            <person name="Lipzen A."/>
            <person name="Chen C."/>
            <person name="Yan M."/>
            <person name="Daum C."/>
            <person name="Ng V."/>
            <person name="Clum A."/>
            <person name="Steindorff A."/>
            <person name="Ohm R.A."/>
            <person name="Martin F."/>
            <person name="Silar P."/>
            <person name="Natvig D.O."/>
            <person name="Lalanne C."/>
            <person name="Gautier V."/>
            <person name="Ament-Velasquez S.L."/>
            <person name="Kruys A."/>
            <person name="Hutchinson M.I."/>
            <person name="Powell A.J."/>
            <person name="Barry K."/>
            <person name="Miller A.N."/>
            <person name="Grigoriev I.V."/>
            <person name="Debuchy R."/>
            <person name="Gladieux P."/>
            <person name="Hiltunen Thoren M."/>
            <person name="Johannesson H."/>
        </authorList>
    </citation>
    <scope>NUCLEOTIDE SEQUENCE</scope>
    <source>
        <strain evidence="1">CBS 333.67</strain>
    </source>
</reference>
<dbReference type="Proteomes" id="UP001273166">
    <property type="component" value="Unassembled WGS sequence"/>
</dbReference>
<dbReference type="GeneID" id="87886176"/>
<gene>
    <name evidence="1" type="ORF">B0T15DRAFT_499699</name>
</gene>
<reference evidence="1" key="2">
    <citation type="submission" date="2023-06" db="EMBL/GenBank/DDBJ databases">
        <authorList>
            <consortium name="Lawrence Berkeley National Laboratory"/>
            <person name="Mondo S.J."/>
            <person name="Hensen N."/>
            <person name="Bonometti L."/>
            <person name="Westerberg I."/>
            <person name="Brannstrom I.O."/>
            <person name="Guillou S."/>
            <person name="Cros-Aarteil S."/>
            <person name="Calhoun S."/>
            <person name="Haridas S."/>
            <person name="Kuo A."/>
            <person name="Pangilinan J."/>
            <person name="Riley R."/>
            <person name="Labutti K."/>
            <person name="Andreopoulos B."/>
            <person name="Lipzen A."/>
            <person name="Chen C."/>
            <person name="Yanf M."/>
            <person name="Daum C."/>
            <person name="Ng V."/>
            <person name="Clum A."/>
            <person name="Steindorff A."/>
            <person name="Ohm R."/>
            <person name="Martin F."/>
            <person name="Silar P."/>
            <person name="Natvig D."/>
            <person name="Lalanne C."/>
            <person name="Gautier V."/>
            <person name="Ament-Velasquez S.L."/>
            <person name="Kruys A."/>
            <person name="Hutchinson M.I."/>
            <person name="Powell A.J."/>
            <person name="Barry K."/>
            <person name="Miller A.N."/>
            <person name="Grigoriev I.V."/>
            <person name="Debuchy R."/>
            <person name="Gladieux P."/>
            <person name="Thoren M.H."/>
            <person name="Johannesson H."/>
        </authorList>
    </citation>
    <scope>NUCLEOTIDE SEQUENCE</scope>
    <source>
        <strain evidence="1">CBS 333.67</strain>
    </source>
</reference>
<dbReference type="Gene3D" id="1.10.4160.10">
    <property type="entry name" value="Hydantoin permease"/>
    <property type="match status" value="1"/>
</dbReference>
<dbReference type="EMBL" id="JAUDZG010000002">
    <property type="protein sequence ID" value="KAK3307778.1"/>
    <property type="molecule type" value="Genomic_DNA"/>
</dbReference>
<evidence type="ECO:0000313" key="2">
    <source>
        <dbReference type="Proteomes" id="UP001273166"/>
    </source>
</evidence>